<evidence type="ECO:0000313" key="11">
    <source>
        <dbReference type="Proteomes" id="UP001148838"/>
    </source>
</evidence>
<comment type="caution">
    <text evidence="10">The sequence shown here is derived from an EMBL/GenBank/DDBJ whole genome shotgun (WGS) entry which is preliminary data.</text>
</comment>
<evidence type="ECO:0000256" key="7">
    <source>
        <dbReference type="ARBA" id="ARBA00023136"/>
    </source>
</evidence>
<evidence type="ECO:0000256" key="6">
    <source>
        <dbReference type="ARBA" id="ARBA00022989"/>
    </source>
</evidence>
<comment type="subcellular location">
    <subcellularLocation>
        <location evidence="2">Membrane</location>
        <topology evidence="2">Multi-pass membrane protein</topology>
    </subcellularLocation>
</comment>
<feature type="transmembrane region" description="Helical" evidence="8">
    <location>
        <begin position="200"/>
        <end position="220"/>
    </location>
</feature>
<feature type="transmembrane region" description="Helical" evidence="8">
    <location>
        <begin position="78"/>
        <end position="99"/>
    </location>
</feature>
<dbReference type="PROSITE" id="PS00216">
    <property type="entry name" value="SUGAR_TRANSPORT_1"/>
    <property type="match status" value="1"/>
</dbReference>
<feature type="transmembrane region" description="Helical" evidence="8">
    <location>
        <begin position="153"/>
        <end position="179"/>
    </location>
</feature>
<evidence type="ECO:0000256" key="3">
    <source>
        <dbReference type="ARBA" id="ARBA00007004"/>
    </source>
</evidence>
<evidence type="ECO:0000313" key="10">
    <source>
        <dbReference type="EMBL" id="KAJ4430297.1"/>
    </source>
</evidence>
<keyword evidence="7 8" id="KW-0472">Membrane</keyword>
<dbReference type="Pfam" id="PF00083">
    <property type="entry name" value="Sugar_tr"/>
    <property type="match status" value="3"/>
</dbReference>
<sequence>MLVLGSVISALASSYPLLLCGRLMAGFGGALSAVTQCIYAAEVSEAQSRGRAVLLHQLGVATGLLLSSIAGIGDDTQWRMVIWLSAIPAATQGLVALFLPHSPHFKLLQMSQSSQSKQSPSCCAMGNLAETLLLAFGLMFMQQFSGRPTVLYYAPRVFMLVGVCPDAAFTVATIILNIIKVGAVSLSLCVVDKIGRRQCLIVGATCMMTSIALLGMISSMEEGDVDLLFNSNLEPCQSIEMGETVPVLSSAGGFHYTAGVGMASPSLPTGMPPPFPLLPTPVSLVADDTYVGASPWCPESIDSSLSSSMRYLALFALICYEIAYSFGLGPVTWLLLTEVFPASVKGRAVALTTSLHWFADLITPATFSTFVIQTVSSQFTVRLPWLVLLAQSLKFTVSRTQDLQRQSTEFRTQVPQLRSTALELKSSNCVASSWTLGQLRTHTQVELRSRSWLHCYTRLAGLLTKS</sequence>
<accession>A0ABQ8S9A6</accession>
<keyword evidence="6 8" id="KW-1133">Transmembrane helix</keyword>
<dbReference type="PANTHER" id="PTHR48023:SF4">
    <property type="entry name" value="D-XYLOSE-PROTON SYMPORTER-LIKE 2"/>
    <property type="match status" value="1"/>
</dbReference>
<feature type="transmembrane region" description="Helical" evidence="8">
    <location>
        <begin position="53"/>
        <end position="72"/>
    </location>
</feature>
<dbReference type="Proteomes" id="UP001148838">
    <property type="component" value="Unassembled WGS sequence"/>
</dbReference>
<evidence type="ECO:0000256" key="8">
    <source>
        <dbReference type="SAM" id="Phobius"/>
    </source>
</evidence>
<keyword evidence="4" id="KW-0813">Transport</keyword>
<evidence type="ECO:0000256" key="4">
    <source>
        <dbReference type="ARBA" id="ARBA00022448"/>
    </source>
</evidence>
<dbReference type="InterPro" id="IPR003663">
    <property type="entry name" value="Sugar/inositol_transpt"/>
</dbReference>
<dbReference type="InterPro" id="IPR005828">
    <property type="entry name" value="MFS_sugar_transport-like"/>
</dbReference>
<protein>
    <recommendedName>
        <fullName evidence="9">Major facilitator superfamily (MFS) profile domain-containing protein</fullName>
    </recommendedName>
</protein>
<comment type="catalytic activity">
    <reaction evidence="1">
        <text>D-glucose(out) = D-glucose(in)</text>
        <dbReference type="Rhea" id="RHEA:60376"/>
        <dbReference type="ChEBI" id="CHEBI:4167"/>
    </reaction>
</comment>
<dbReference type="InterPro" id="IPR050820">
    <property type="entry name" value="MFS_Sugar_Transporter"/>
</dbReference>
<dbReference type="Gene3D" id="1.20.1250.20">
    <property type="entry name" value="MFS general substrate transporter like domains"/>
    <property type="match status" value="2"/>
</dbReference>
<feature type="transmembrane region" description="Helical" evidence="8">
    <location>
        <begin position="120"/>
        <end position="141"/>
    </location>
</feature>
<name>A0ABQ8S9A6_PERAM</name>
<dbReference type="PRINTS" id="PR00171">
    <property type="entry name" value="SUGRTRNSPORT"/>
</dbReference>
<reference evidence="10 11" key="1">
    <citation type="journal article" date="2022" name="Allergy">
        <title>Genome assembly and annotation of Periplaneta americana reveal a comprehensive cockroach allergen profile.</title>
        <authorList>
            <person name="Wang L."/>
            <person name="Xiong Q."/>
            <person name="Saelim N."/>
            <person name="Wang L."/>
            <person name="Nong W."/>
            <person name="Wan A.T."/>
            <person name="Shi M."/>
            <person name="Liu X."/>
            <person name="Cao Q."/>
            <person name="Hui J.H.L."/>
            <person name="Sookrung N."/>
            <person name="Leung T.F."/>
            <person name="Tungtrongchitr A."/>
            <person name="Tsui S.K.W."/>
        </authorList>
    </citation>
    <scope>NUCLEOTIDE SEQUENCE [LARGE SCALE GENOMIC DNA]</scope>
    <source>
        <strain evidence="10">PWHHKU_190912</strain>
    </source>
</reference>
<dbReference type="InterPro" id="IPR020846">
    <property type="entry name" value="MFS_dom"/>
</dbReference>
<dbReference type="EMBL" id="JAJSOF020000033">
    <property type="protein sequence ID" value="KAJ4430297.1"/>
    <property type="molecule type" value="Genomic_DNA"/>
</dbReference>
<feature type="transmembrane region" description="Helical" evidence="8">
    <location>
        <begin position="311"/>
        <end position="336"/>
    </location>
</feature>
<dbReference type="PANTHER" id="PTHR48023">
    <property type="entry name" value="D-XYLOSE-PROTON SYMPORTER-LIKE 2"/>
    <property type="match status" value="1"/>
</dbReference>
<evidence type="ECO:0000256" key="2">
    <source>
        <dbReference type="ARBA" id="ARBA00004141"/>
    </source>
</evidence>
<organism evidence="10 11">
    <name type="scientific">Periplaneta americana</name>
    <name type="common">American cockroach</name>
    <name type="synonym">Blatta americana</name>
    <dbReference type="NCBI Taxonomy" id="6978"/>
    <lineage>
        <taxon>Eukaryota</taxon>
        <taxon>Metazoa</taxon>
        <taxon>Ecdysozoa</taxon>
        <taxon>Arthropoda</taxon>
        <taxon>Hexapoda</taxon>
        <taxon>Insecta</taxon>
        <taxon>Pterygota</taxon>
        <taxon>Neoptera</taxon>
        <taxon>Polyneoptera</taxon>
        <taxon>Dictyoptera</taxon>
        <taxon>Blattodea</taxon>
        <taxon>Blattoidea</taxon>
        <taxon>Blattidae</taxon>
        <taxon>Blattinae</taxon>
        <taxon>Periplaneta</taxon>
    </lineage>
</organism>
<dbReference type="SUPFAM" id="SSF103473">
    <property type="entry name" value="MFS general substrate transporter"/>
    <property type="match status" value="1"/>
</dbReference>
<dbReference type="PROSITE" id="PS50850">
    <property type="entry name" value="MFS"/>
    <property type="match status" value="1"/>
</dbReference>
<dbReference type="InterPro" id="IPR036259">
    <property type="entry name" value="MFS_trans_sf"/>
</dbReference>
<evidence type="ECO:0000256" key="1">
    <source>
        <dbReference type="ARBA" id="ARBA00000618"/>
    </source>
</evidence>
<gene>
    <name evidence="10" type="ORF">ANN_22510</name>
</gene>
<keyword evidence="5 8" id="KW-0812">Transmembrane</keyword>
<proteinExistence type="inferred from homology"/>
<dbReference type="InterPro" id="IPR005829">
    <property type="entry name" value="Sugar_transporter_CS"/>
</dbReference>
<feature type="domain" description="Major facilitator superfamily (MFS) profile" evidence="9">
    <location>
        <begin position="1"/>
        <end position="401"/>
    </location>
</feature>
<evidence type="ECO:0000256" key="5">
    <source>
        <dbReference type="ARBA" id="ARBA00022692"/>
    </source>
</evidence>
<comment type="similarity">
    <text evidence="3">Belongs to the major facilitator superfamily. Sugar transporter (TC 2.A.1.1) family. Glucose transporter subfamily.</text>
</comment>
<keyword evidence="11" id="KW-1185">Reference proteome</keyword>
<evidence type="ECO:0000259" key="9">
    <source>
        <dbReference type="PROSITE" id="PS50850"/>
    </source>
</evidence>